<dbReference type="SUPFAM" id="SSF56281">
    <property type="entry name" value="Metallo-hydrolase/oxidoreductase"/>
    <property type="match status" value="1"/>
</dbReference>
<dbReference type="EMBL" id="LTBC01000003">
    <property type="protein sequence ID" value="KYH32684.1"/>
    <property type="molecule type" value="Genomic_DNA"/>
</dbReference>
<dbReference type="PATRIC" id="fig|1122241.3.peg.1349"/>
<dbReference type="PANTHER" id="PTHR30619:SF1">
    <property type="entry name" value="RECOMBINATION PROTEIN 2"/>
    <property type="match status" value="1"/>
</dbReference>
<dbReference type="OrthoDB" id="9803916at2"/>
<accession>A0A151AYF0</accession>
<dbReference type="Proteomes" id="UP000075670">
    <property type="component" value="Unassembled WGS sequence"/>
</dbReference>
<evidence type="ECO:0000313" key="1">
    <source>
        <dbReference type="EMBL" id="KYH32684.1"/>
    </source>
</evidence>
<comment type="caution">
    <text evidence="1">The sequence shown here is derived from an EMBL/GenBank/DDBJ whole genome shotgun (WGS) entry which is preliminary data.</text>
</comment>
<gene>
    <name evidence="1" type="ORF">MOMUL_12860</name>
</gene>
<dbReference type="AlphaFoldDB" id="A0A151AYF0"/>
<dbReference type="Gene3D" id="3.60.15.10">
    <property type="entry name" value="Ribonuclease Z/Hydroxyacylglutathione hydrolase-like"/>
    <property type="match status" value="1"/>
</dbReference>
<evidence type="ECO:0008006" key="3">
    <source>
        <dbReference type="Google" id="ProtNLM"/>
    </source>
</evidence>
<dbReference type="PANTHER" id="PTHR30619">
    <property type="entry name" value="DNA INTERNALIZATION/COMPETENCE PROTEIN COMEC/REC2"/>
    <property type="match status" value="1"/>
</dbReference>
<evidence type="ECO:0000313" key="2">
    <source>
        <dbReference type="Proteomes" id="UP000075670"/>
    </source>
</evidence>
<sequence>MSNFQAIYQFHFHNVGQGLFYTGQIEDFLFVYDCGSRSLTSVVRAIDRWFSMYSSSKSTIDVLVISHLDNDHVSGLDYLLGRMSAKLVIMPYVSHFERMLLALRATRVPDWYVSFIKDPVDYLLGTQKIARIILVLPAGEEYEREGLAGPFRENDFANEHWEFRDELWRVLEPMLEEEKEETRQRWRTHLSGGKLRFRTHHGRVVPVAEWEFRFFVQKVEDSCLQKFRDCLHNLCNASELQEILRCKSKRNRVRKCYKYIIGTNNRLNATSLVLYHGPLNRARSITVECSNNIVFSYYPLRYCNAPEHCPGCLATLLSTLGAGQLLMGDLDLTKNYNDFSNHMRSELQSTALCLLPHHGSENSWEPTLMNDASKCHLWVASAGINNKRNRHPSPLVIHDILKNGNAFFWVNELTGLSLVYC</sequence>
<name>A0A151AYF0_9FIRM</name>
<organism evidence="1 2">
    <name type="scientific">Moorella mulderi DSM 14980</name>
    <dbReference type="NCBI Taxonomy" id="1122241"/>
    <lineage>
        <taxon>Bacteria</taxon>
        <taxon>Bacillati</taxon>
        <taxon>Bacillota</taxon>
        <taxon>Clostridia</taxon>
        <taxon>Neomoorellales</taxon>
        <taxon>Neomoorellaceae</taxon>
        <taxon>Neomoorella</taxon>
    </lineage>
</organism>
<dbReference type="RefSeq" id="WP_062282972.1">
    <property type="nucleotide sequence ID" value="NZ_LTBC01000003.1"/>
</dbReference>
<dbReference type="InterPro" id="IPR036866">
    <property type="entry name" value="RibonucZ/Hydroxyglut_hydro"/>
</dbReference>
<keyword evidence="2" id="KW-1185">Reference proteome</keyword>
<reference evidence="1 2" key="1">
    <citation type="submission" date="2016-02" db="EMBL/GenBank/DDBJ databases">
        <title>Genome sequence of Moorella mulderi DSM 14980.</title>
        <authorList>
            <person name="Poehlein A."/>
            <person name="Daniel R."/>
        </authorList>
    </citation>
    <scope>NUCLEOTIDE SEQUENCE [LARGE SCALE GENOMIC DNA]</scope>
    <source>
        <strain evidence="1 2">DSM 14980</strain>
    </source>
</reference>
<dbReference type="InterPro" id="IPR052159">
    <property type="entry name" value="Competence_DNA_uptake"/>
</dbReference>
<proteinExistence type="predicted"/>
<protein>
    <recommendedName>
        <fullName evidence="3">Metallo-beta-lactamase domain-containing protein</fullName>
    </recommendedName>
</protein>